<feature type="signal peptide" evidence="1">
    <location>
        <begin position="1"/>
        <end position="20"/>
    </location>
</feature>
<sequence>MKTTFAMFLTLFLTFPFSFSIEPDSIIGKWENSDQSRVLEFVKSGNSYEARILEAKDSDLIGQNQLTDIIFSKENEKYEGVLHIIQRNRTIPAILTLLDSNNMEIEVSKGPFSKKEKWVKIQ</sequence>
<evidence type="ECO:0000313" key="3">
    <source>
        <dbReference type="Proteomes" id="UP000184609"/>
    </source>
</evidence>
<reference evidence="3" key="1">
    <citation type="submission" date="2016-12" db="EMBL/GenBank/DDBJ databases">
        <authorList>
            <person name="Varghese N."/>
            <person name="Submissions S."/>
        </authorList>
    </citation>
    <scope>NUCLEOTIDE SEQUENCE [LARGE SCALE GENOMIC DNA]</scope>
    <source>
        <strain evidence="3">DSM 25035</strain>
    </source>
</reference>
<protein>
    <recommendedName>
        <fullName evidence="4">DUF2147 domain-containing protein</fullName>
    </recommendedName>
</protein>
<evidence type="ECO:0000313" key="2">
    <source>
        <dbReference type="EMBL" id="SHO59905.1"/>
    </source>
</evidence>
<name>A0A1M7Z4V4_9BACT</name>
<evidence type="ECO:0000256" key="1">
    <source>
        <dbReference type="SAM" id="SignalP"/>
    </source>
</evidence>
<dbReference type="Proteomes" id="UP000184609">
    <property type="component" value="Unassembled WGS sequence"/>
</dbReference>
<proteinExistence type="predicted"/>
<keyword evidence="1" id="KW-0732">Signal</keyword>
<dbReference type="AlphaFoldDB" id="A0A1M7Z4V4"/>
<dbReference type="STRING" id="1073327.SAMN04488108_0441"/>
<organism evidence="2 3">
    <name type="scientific">Algoriphagus zhangzhouensis</name>
    <dbReference type="NCBI Taxonomy" id="1073327"/>
    <lineage>
        <taxon>Bacteria</taxon>
        <taxon>Pseudomonadati</taxon>
        <taxon>Bacteroidota</taxon>
        <taxon>Cytophagia</taxon>
        <taxon>Cytophagales</taxon>
        <taxon>Cyclobacteriaceae</taxon>
        <taxon>Algoriphagus</taxon>
    </lineage>
</organism>
<gene>
    <name evidence="2" type="ORF">SAMN04488108_0441</name>
</gene>
<dbReference type="RefSeq" id="WP_134204300.1">
    <property type="nucleotide sequence ID" value="NZ_FRXN01000001.1"/>
</dbReference>
<dbReference type="EMBL" id="FRXN01000001">
    <property type="protein sequence ID" value="SHO59905.1"/>
    <property type="molecule type" value="Genomic_DNA"/>
</dbReference>
<evidence type="ECO:0008006" key="4">
    <source>
        <dbReference type="Google" id="ProtNLM"/>
    </source>
</evidence>
<accession>A0A1M7Z4V4</accession>
<feature type="chain" id="PRO_5012748838" description="DUF2147 domain-containing protein" evidence="1">
    <location>
        <begin position="21"/>
        <end position="122"/>
    </location>
</feature>
<dbReference type="OrthoDB" id="670849at2"/>
<keyword evidence="3" id="KW-1185">Reference proteome</keyword>